<protein>
    <recommendedName>
        <fullName evidence="3">Gas vesicle protein G</fullName>
    </recommendedName>
</protein>
<organism evidence="1 2">
    <name type="scientific">Dactylosporangium salmoneum</name>
    <dbReference type="NCBI Taxonomy" id="53361"/>
    <lineage>
        <taxon>Bacteria</taxon>
        <taxon>Bacillati</taxon>
        <taxon>Actinomycetota</taxon>
        <taxon>Actinomycetes</taxon>
        <taxon>Micromonosporales</taxon>
        <taxon>Micromonosporaceae</taxon>
        <taxon>Dactylosporangium</taxon>
    </lineage>
</organism>
<dbReference type="InterPro" id="IPR007804">
    <property type="entry name" value="GvpG"/>
</dbReference>
<sequence>MGILSALLTAPIAPVRLAVWVGELIRDQVDHELYDPGVIRRKIQEVDEARAAGRISPEDAEQLQQELLERLIRPAG</sequence>
<dbReference type="EMBL" id="BAAARV010000065">
    <property type="protein sequence ID" value="GAA2366866.1"/>
    <property type="molecule type" value="Genomic_DNA"/>
</dbReference>
<dbReference type="RefSeq" id="WP_344616479.1">
    <property type="nucleotide sequence ID" value="NZ_BAAARV010000065.1"/>
</dbReference>
<accession>A0ABN3H1L2</accession>
<dbReference type="Proteomes" id="UP001501444">
    <property type="component" value="Unassembled WGS sequence"/>
</dbReference>
<dbReference type="Pfam" id="PF05120">
    <property type="entry name" value="GvpG"/>
    <property type="match status" value="1"/>
</dbReference>
<name>A0ABN3H1L2_9ACTN</name>
<comment type="caution">
    <text evidence="1">The sequence shown here is derived from an EMBL/GenBank/DDBJ whole genome shotgun (WGS) entry which is preliminary data.</text>
</comment>
<evidence type="ECO:0008006" key="3">
    <source>
        <dbReference type="Google" id="ProtNLM"/>
    </source>
</evidence>
<proteinExistence type="predicted"/>
<evidence type="ECO:0000313" key="1">
    <source>
        <dbReference type="EMBL" id="GAA2366866.1"/>
    </source>
</evidence>
<keyword evidence="2" id="KW-1185">Reference proteome</keyword>
<evidence type="ECO:0000313" key="2">
    <source>
        <dbReference type="Proteomes" id="UP001501444"/>
    </source>
</evidence>
<reference evidence="1 2" key="1">
    <citation type="journal article" date="2019" name="Int. J. Syst. Evol. Microbiol.">
        <title>The Global Catalogue of Microorganisms (GCM) 10K type strain sequencing project: providing services to taxonomists for standard genome sequencing and annotation.</title>
        <authorList>
            <consortium name="The Broad Institute Genomics Platform"/>
            <consortium name="The Broad Institute Genome Sequencing Center for Infectious Disease"/>
            <person name="Wu L."/>
            <person name="Ma J."/>
        </authorList>
    </citation>
    <scope>NUCLEOTIDE SEQUENCE [LARGE SCALE GENOMIC DNA]</scope>
    <source>
        <strain evidence="1 2">JCM 3272</strain>
    </source>
</reference>
<gene>
    <name evidence="1" type="ORF">GCM10010170_065920</name>
</gene>